<organism evidence="4 5">
    <name type="scientific">Eptatretus burgeri</name>
    <name type="common">Inshore hagfish</name>
    <dbReference type="NCBI Taxonomy" id="7764"/>
    <lineage>
        <taxon>Eukaryota</taxon>
        <taxon>Metazoa</taxon>
        <taxon>Chordata</taxon>
        <taxon>Craniata</taxon>
        <taxon>Vertebrata</taxon>
        <taxon>Cyclostomata</taxon>
        <taxon>Myxini</taxon>
        <taxon>Myxiniformes</taxon>
        <taxon>Myxinidae</taxon>
        <taxon>Eptatretinae</taxon>
        <taxon>Eptatretus</taxon>
    </lineage>
</organism>
<dbReference type="GO" id="GO:0005615">
    <property type="term" value="C:extracellular space"/>
    <property type="evidence" value="ECO:0007669"/>
    <property type="project" value="TreeGrafter"/>
</dbReference>
<keyword evidence="3" id="KW-0732">Signal</keyword>
<evidence type="ECO:0000256" key="1">
    <source>
        <dbReference type="ARBA" id="ARBA00022614"/>
    </source>
</evidence>
<dbReference type="GeneTree" id="ENSGT00940000161095"/>
<accession>A0A8C4R9X8</accession>
<dbReference type="Proteomes" id="UP000694388">
    <property type="component" value="Unplaced"/>
</dbReference>
<dbReference type="Pfam" id="PF13855">
    <property type="entry name" value="LRR_8"/>
    <property type="match status" value="1"/>
</dbReference>
<name>A0A8C4R9X8_EPTBU</name>
<protein>
    <recommendedName>
        <fullName evidence="6">LRRNT domain-containing protein</fullName>
    </recommendedName>
</protein>
<evidence type="ECO:0000256" key="2">
    <source>
        <dbReference type="ARBA" id="ARBA00022737"/>
    </source>
</evidence>
<keyword evidence="5" id="KW-1185">Reference proteome</keyword>
<dbReference type="PANTHER" id="PTHR45712:SF22">
    <property type="entry name" value="INSULIN-LIKE GROWTH FACTOR-BINDING PROTEIN COMPLEX ACID LABILE SUBUNIT"/>
    <property type="match status" value="1"/>
</dbReference>
<evidence type="ECO:0008006" key="6">
    <source>
        <dbReference type="Google" id="ProtNLM"/>
    </source>
</evidence>
<reference evidence="4" key="1">
    <citation type="submission" date="2025-08" db="UniProtKB">
        <authorList>
            <consortium name="Ensembl"/>
        </authorList>
    </citation>
    <scope>IDENTIFICATION</scope>
</reference>
<evidence type="ECO:0000256" key="3">
    <source>
        <dbReference type="SAM" id="SignalP"/>
    </source>
</evidence>
<sequence>MHLMIKLELILLYVCTIPRRPMDLFLHNPSLPLLCISLLWTTGAVNCTQCPTDCKCYKDTSTVLCVEGKYSILPQSLPESTQALFVFKNRFTNISSESFFKLPKLITLDLSHNYIERITDRTFSPLYGLKNLDLSYNHLHTISIHAFQGLVFLERLYLHNNKLGRSELGNVYQMPHLLELKLHDNHLQNIECIQTPNLLLLDLSRNRISKLSPGTLKQLDLELVNIPMVVQRVSKLTQLNISNNPLRCPLRKDTLEMLIVIKVLDVRKTILSEISRCFLPNASSFHRCITCLYNIITFSMVELVQLMEHKCQRYTRLINRTICSLG</sequence>
<dbReference type="PANTHER" id="PTHR45712">
    <property type="entry name" value="AGAP008170-PA"/>
    <property type="match status" value="1"/>
</dbReference>
<dbReference type="InterPro" id="IPR003591">
    <property type="entry name" value="Leu-rich_rpt_typical-subtyp"/>
</dbReference>
<dbReference type="Gene3D" id="3.80.10.10">
    <property type="entry name" value="Ribonuclease Inhibitor"/>
    <property type="match status" value="2"/>
</dbReference>
<dbReference type="InterPro" id="IPR001611">
    <property type="entry name" value="Leu-rich_rpt"/>
</dbReference>
<dbReference type="AlphaFoldDB" id="A0A8C4R9X8"/>
<dbReference type="Ensembl" id="ENSEBUT00000026975.1">
    <property type="protein sequence ID" value="ENSEBUP00000026399.1"/>
    <property type="gene ID" value="ENSEBUG00000016261.1"/>
</dbReference>
<dbReference type="InterPro" id="IPR050333">
    <property type="entry name" value="SLRP"/>
</dbReference>
<feature type="signal peptide" evidence="3">
    <location>
        <begin position="1"/>
        <end position="47"/>
    </location>
</feature>
<reference evidence="4" key="2">
    <citation type="submission" date="2025-09" db="UniProtKB">
        <authorList>
            <consortium name="Ensembl"/>
        </authorList>
    </citation>
    <scope>IDENTIFICATION</scope>
</reference>
<keyword evidence="2" id="KW-0677">Repeat</keyword>
<dbReference type="InterPro" id="IPR032675">
    <property type="entry name" value="LRR_dom_sf"/>
</dbReference>
<dbReference type="SMART" id="SM00369">
    <property type="entry name" value="LRR_TYP"/>
    <property type="match status" value="4"/>
</dbReference>
<proteinExistence type="predicted"/>
<keyword evidence="1" id="KW-0433">Leucine-rich repeat</keyword>
<evidence type="ECO:0000313" key="4">
    <source>
        <dbReference type="Ensembl" id="ENSEBUP00000026399.1"/>
    </source>
</evidence>
<dbReference type="SUPFAM" id="SSF52058">
    <property type="entry name" value="L domain-like"/>
    <property type="match status" value="1"/>
</dbReference>
<dbReference type="Pfam" id="PF00560">
    <property type="entry name" value="LRR_1"/>
    <property type="match status" value="1"/>
</dbReference>
<evidence type="ECO:0000313" key="5">
    <source>
        <dbReference type="Proteomes" id="UP000694388"/>
    </source>
</evidence>
<feature type="chain" id="PRO_5034029964" description="LRRNT domain-containing protein" evidence="3">
    <location>
        <begin position="48"/>
        <end position="326"/>
    </location>
</feature>
<dbReference type="PROSITE" id="PS51450">
    <property type="entry name" value="LRR"/>
    <property type="match status" value="3"/>
</dbReference>